<dbReference type="AlphaFoldDB" id="A0A8S9J243"/>
<reference evidence="1" key="1">
    <citation type="submission" date="2019-12" db="EMBL/GenBank/DDBJ databases">
        <title>Genome sequencing and annotation of Brassica cretica.</title>
        <authorList>
            <person name="Studholme D.J."/>
            <person name="Sarris P.F."/>
        </authorList>
    </citation>
    <scope>NUCLEOTIDE SEQUENCE</scope>
    <source>
        <strain evidence="1">PFS-102/07</strain>
        <tissue evidence="1">Leaf</tissue>
    </source>
</reference>
<name>A0A8S9J243_BRACR</name>
<gene>
    <name evidence="1" type="ORF">F2Q70_00000927</name>
</gene>
<organism evidence="1">
    <name type="scientific">Brassica cretica</name>
    <name type="common">Mustard</name>
    <dbReference type="NCBI Taxonomy" id="69181"/>
    <lineage>
        <taxon>Eukaryota</taxon>
        <taxon>Viridiplantae</taxon>
        <taxon>Streptophyta</taxon>
        <taxon>Embryophyta</taxon>
        <taxon>Tracheophyta</taxon>
        <taxon>Spermatophyta</taxon>
        <taxon>Magnoliopsida</taxon>
        <taxon>eudicotyledons</taxon>
        <taxon>Gunneridae</taxon>
        <taxon>Pentapetalae</taxon>
        <taxon>rosids</taxon>
        <taxon>malvids</taxon>
        <taxon>Brassicales</taxon>
        <taxon>Brassicaceae</taxon>
        <taxon>Brassiceae</taxon>
        <taxon>Brassica</taxon>
    </lineage>
</organism>
<comment type="caution">
    <text evidence="1">The sequence shown here is derived from an EMBL/GenBank/DDBJ whole genome shotgun (WGS) entry which is preliminary data.</text>
</comment>
<evidence type="ECO:0000313" key="1">
    <source>
        <dbReference type="EMBL" id="KAF2576500.1"/>
    </source>
</evidence>
<dbReference type="EMBL" id="QGKY02001015">
    <property type="protein sequence ID" value="KAF2576500.1"/>
    <property type="molecule type" value="Genomic_DNA"/>
</dbReference>
<protein>
    <submittedName>
        <fullName evidence="1">Uncharacterized protein</fullName>
    </submittedName>
</protein>
<sequence length="88" mass="10557">MSKDVFFVFVSKNNLQLLDKILVKIVFQTCIYHMWKERNEKRHQTGYRTVQQVVRIVDKAVRNRITSLQYKSEHKLAGLMQRWFAITG</sequence>
<accession>A0A8S9J243</accession>
<proteinExistence type="predicted"/>